<name>A0A3Q0HJF1_ALLSI</name>
<dbReference type="CDD" id="cd08321">
    <property type="entry name" value="Pyrin_ASC-like"/>
    <property type="match status" value="1"/>
</dbReference>
<keyword evidence="16" id="KW-0832">Ubl conjugation</keyword>
<feature type="region of interest" description="Disordered" evidence="27">
    <location>
        <begin position="838"/>
        <end position="858"/>
    </location>
</feature>
<accession>A0A3Q0HJF1</accession>
<dbReference type="InterPro" id="IPR027417">
    <property type="entry name" value="P-loop_NTPase"/>
</dbReference>
<evidence type="ECO:0000259" key="28">
    <source>
        <dbReference type="PROSITE" id="PS50824"/>
    </source>
</evidence>
<dbReference type="SUPFAM" id="SSF47986">
    <property type="entry name" value="DEATH domain"/>
    <property type="match status" value="1"/>
</dbReference>
<evidence type="ECO:0000256" key="25">
    <source>
        <dbReference type="ARBA" id="ARBA00023242"/>
    </source>
</evidence>
<evidence type="ECO:0000256" key="10">
    <source>
        <dbReference type="ARBA" id="ARBA00022588"/>
    </source>
</evidence>
<dbReference type="Pfam" id="PF14484">
    <property type="entry name" value="FISNA"/>
    <property type="match status" value="1"/>
</dbReference>
<keyword evidence="24" id="KW-1271">Inflammasome</keyword>
<evidence type="ECO:0000256" key="2">
    <source>
        <dbReference type="ARBA" id="ARBA00004123"/>
    </source>
</evidence>
<dbReference type="InterPro" id="IPR032675">
    <property type="entry name" value="LRR_dom_sf"/>
</dbReference>
<keyword evidence="11" id="KW-0677">Repeat</keyword>
<keyword evidence="14" id="KW-0256">Endoplasmic reticulum</keyword>
<dbReference type="Pfam" id="PF02758">
    <property type="entry name" value="PYRIN"/>
    <property type="match status" value="1"/>
</dbReference>
<dbReference type="GO" id="GO:0006954">
    <property type="term" value="P:inflammatory response"/>
    <property type="evidence" value="ECO:0007669"/>
    <property type="project" value="UniProtKB-KW"/>
</dbReference>
<evidence type="ECO:0000256" key="21">
    <source>
        <dbReference type="ARBA" id="ARBA00023139"/>
    </source>
</evidence>
<evidence type="ECO:0000256" key="19">
    <source>
        <dbReference type="ARBA" id="ARBA00023034"/>
    </source>
</evidence>
<dbReference type="SMART" id="SM00368">
    <property type="entry name" value="LRR_RI"/>
    <property type="match status" value="4"/>
</dbReference>
<reference evidence="31 32" key="1">
    <citation type="submission" date="2025-04" db="UniProtKB">
        <authorList>
            <consortium name="RefSeq"/>
        </authorList>
    </citation>
    <scope>IDENTIFICATION</scope>
</reference>
<evidence type="ECO:0000256" key="27">
    <source>
        <dbReference type="SAM" id="MobiDB-lite"/>
    </source>
</evidence>
<evidence type="ECO:0000256" key="8">
    <source>
        <dbReference type="ARBA" id="ARBA00022525"/>
    </source>
</evidence>
<evidence type="ECO:0000256" key="7">
    <source>
        <dbReference type="ARBA" id="ARBA00022490"/>
    </source>
</evidence>
<evidence type="ECO:0000256" key="15">
    <source>
        <dbReference type="ARBA" id="ARBA00022840"/>
    </source>
</evidence>
<evidence type="ECO:0000256" key="13">
    <source>
        <dbReference type="ARBA" id="ARBA00022801"/>
    </source>
</evidence>
<dbReference type="SMART" id="SM01289">
    <property type="entry name" value="PYRIN"/>
    <property type="match status" value="1"/>
</dbReference>
<sequence length="1116" mass="127810">MGKTKHDLLLHVLEELLEEEIKKFKFKLNYMDLREGYKNIPKGHLEKADVVQLVILLIEYYQEEYAVEVAINVLDDINNKMLADWLRKASAEDILQEPRHDAVWNTRVMSAKVPNVDHRGNYIASIKEQFRKLKDYNSKPGEWVSLEDRYTKLFIVKKYHQTQDKEHELLSRGKRHTEIMKKPRNDEDSHITVEHLFDTLADGTSTKKVILQGVAGIGKTSTVCKIMYDWACGKLYQGKFDYIFHWSCRELNHRTKTVSLAELILQNWKYPKPEIKEILSCPDKVLFIIDGFDELRSPKDNENKSLSCDLDTPHSTAAAVVESLLSWRSLSEVCLLVTTRPSALEMLETHLKADRWAEIMGFLEEEREEYFKKFFRDEEKAALAYSYIQDNDVVFTMCFVPLICWIVCTSLCLHLSSIEDLVQKVSTTTQVFTHFVTVLLQSHGRPQTNTQHLFHNLGLLAYSGMKDQEVLFEESTLKKYNLEMSKGTSTFLTQLLKGDIIVETVYSFVHLTIQELFAALFTFSNKEAAFELLKEAFIEKKSHLNLTIRFLFGLNNDSSLKPLKKYYTVTGTGIPMGELLKWTKKSFLFCQGQDGQSHFLLELLHCLFEIQDEEFVRNALEDVKEMVFLGNNLGQDDQQVILYSLQHAKELHRLTLVQCELKEKYVIKLLPLLGKCKQIYLSASGLSLSTVNMVCAHVLQSLRMTRLHLVYEEDDRMNCTVEASHERDPCIITFDYLPEETVTAICDQIIPAHPGIVRLDVNGIQGRQGFLTALKYSLLESECKLETLGFNIENPNHEAFRDICEHLATHHSPGKFALFRRGSEDDIHFGYEAKDEEKSDDRLQKKKKSKGRKGRSGTHPQCFPLTWFLKKKKKKNREDGIAILSCLPKEYIVDTVLWVTSKFTPVTLVMDDNSIDDELMETICEKLNNAEYKLQSLSLNSNILAQESMASICSLFHCNTAVSLSLRYNPLGDEGVKILAACLKSKGCTLKNLSLSSTDLTEDCVPAIASLFSKKNTLIQLDLSFNNLSNSGVKTLCSALKNKESHLEELKYVQAPLYFFSFHNAISKAAWVLCKATVCSVVLCFHNPLNEENARSAPREMFWADTDGQFLRSHIS</sequence>
<feature type="domain" description="Pyrin" evidence="28">
    <location>
        <begin position="1"/>
        <end position="92"/>
    </location>
</feature>
<dbReference type="GO" id="GO:0016787">
    <property type="term" value="F:hydrolase activity"/>
    <property type="evidence" value="ECO:0007669"/>
    <property type="project" value="UniProtKB-KW"/>
</dbReference>
<evidence type="ECO:0000256" key="11">
    <source>
        <dbReference type="ARBA" id="ARBA00022737"/>
    </source>
</evidence>
<dbReference type="RefSeq" id="XP_025071787.1">
    <property type="nucleotide sequence ID" value="XM_025216002.1"/>
</dbReference>
<dbReference type="Gene3D" id="3.40.50.300">
    <property type="entry name" value="P-loop containing nucleotide triphosphate hydrolases"/>
    <property type="match status" value="1"/>
</dbReference>
<protein>
    <submittedName>
        <fullName evidence="31 32">NACHT, LRR and PYD domains-containing protein 3-like isoform X1</fullName>
    </submittedName>
</protein>
<evidence type="ECO:0000256" key="16">
    <source>
        <dbReference type="ARBA" id="ARBA00022843"/>
    </source>
</evidence>
<proteinExistence type="predicted"/>
<dbReference type="RefSeq" id="XP_025071783.1">
    <property type="nucleotide sequence ID" value="XM_025215998.1"/>
</dbReference>
<evidence type="ECO:0000256" key="4">
    <source>
        <dbReference type="ARBA" id="ARBA00004308"/>
    </source>
</evidence>
<evidence type="ECO:0000256" key="26">
    <source>
        <dbReference type="ARBA" id="ARBA00023288"/>
    </source>
</evidence>
<dbReference type="Proteomes" id="UP000189705">
    <property type="component" value="Unplaced"/>
</dbReference>
<evidence type="ECO:0000256" key="9">
    <source>
        <dbReference type="ARBA" id="ARBA00022553"/>
    </source>
</evidence>
<comment type="subcellular location">
    <subcellularLocation>
        <location evidence="4">Endomembrane system</location>
    </subcellularLocation>
    <subcellularLocation>
        <location evidence="3">Endoplasmic reticulum</location>
    </subcellularLocation>
    <subcellularLocation>
        <location evidence="5">Golgi apparatus</location>
    </subcellularLocation>
    <subcellularLocation>
        <location evidence="1">Inflammasome</location>
    </subcellularLocation>
    <subcellularLocation>
        <location evidence="2">Nucleus</location>
    </subcellularLocation>
    <subcellularLocation>
        <location evidence="6">Secreted</location>
    </subcellularLocation>
</comment>
<dbReference type="GO" id="GO:0005634">
    <property type="term" value="C:nucleus"/>
    <property type="evidence" value="ECO:0007669"/>
    <property type="project" value="UniProtKB-SubCell"/>
</dbReference>
<dbReference type="PROSITE" id="PS50824">
    <property type="entry name" value="DAPIN"/>
    <property type="match status" value="1"/>
</dbReference>
<keyword evidence="22" id="KW-0804">Transcription</keyword>
<dbReference type="InterPro" id="IPR011029">
    <property type="entry name" value="DEATH-like_dom_sf"/>
</dbReference>
<dbReference type="AlphaFoldDB" id="A0A3Q0HJF1"/>
<dbReference type="InterPro" id="IPR041075">
    <property type="entry name" value="NOD1/2_WH"/>
</dbReference>
<evidence type="ECO:0000313" key="31">
    <source>
        <dbReference type="RefSeq" id="XP_025071783.1"/>
    </source>
</evidence>
<evidence type="ECO:0000256" key="6">
    <source>
        <dbReference type="ARBA" id="ARBA00004613"/>
    </source>
</evidence>
<dbReference type="GO" id="GO:0005576">
    <property type="term" value="C:extracellular region"/>
    <property type="evidence" value="ECO:0007669"/>
    <property type="project" value="UniProtKB-SubCell"/>
</dbReference>
<feature type="domain" description="NACHT" evidence="29">
    <location>
        <begin position="207"/>
        <end position="408"/>
    </location>
</feature>
<dbReference type="STRING" id="38654.A0A3Q0HJF1"/>
<dbReference type="SUPFAM" id="SSF52540">
    <property type="entry name" value="P-loop containing nucleoside triphosphate hydrolases"/>
    <property type="match status" value="1"/>
</dbReference>
<dbReference type="InterPro" id="IPR007111">
    <property type="entry name" value="NACHT_NTPase"/>
</dbReference>
<evidence type="ECO:0000256" key="20">
    <source>
        <dbReference type="ARBA" id="ARBA00023136"/>
    </source>
</evidence>
<evidence type="ECO:0000313" key="30">
    <source>
        <dbReference type="Proteomes" id="UP000189705"/>
    </source>
</evidence>
<keyword evidence="23" id="KW-0395">Inflammatory response</keyword>
<evidence type="ECO:0000256" key="23">
    <source>
        <dbReference type="ARBA" id="ARBA00023198"/>
    </source>
</evidence>
<dbReference type="InterPro" id="IPR004020">
    <property type="entry name" value="DAPIN"/>
</dbReference>
<dbReference type="Pfam" id="PF05729">
    <property type="entry name" value="NACHT"/>
    <property type="match status" value="1"/>
</dbReference>
<evidence type="ECO:0000256" key="22">
    <source>
        <dbReference type="ARBA" id="ARBA00023163"/>
    </source>
</evidence>
<dbReference type="InterPro" id="IPR041267">
    <property type="entry name" value="NLRP_HD2"/>
</dbReference>
<keyword evidence="7" id="KW-0963">Cytoplasm</keyword>
<dbReference type="Gene3D" id="3.80.10.10">
    <property type="entry name" value="Ribonuclease Inhibitor"/>
    <property type="match status" value="1"/>
</dbReference>
<dbReference type="PANTHER" id="PTHR45690">
    <property type="entry name" value="NACHT, LRR AND PYD DOMAINS-CONTAINING PROTEIN 12"/>
    <property type="match status" value="1"/>
</dbReference>
<keyword evidence="19" id="KW-0333">Golgi apparatus</keyword>
<dbReference type="GO" id="GO:0005524">
    <property type="term" value="F:ATP binding"/>
    <property type="evidence" value="ECO:0007669"/>
    <property type="project" value="UniProtKB-KW"/>
</dbReference>
<keyword evidence="8" id="KW-0964">Secreted</keyword>
<dbReference type="GeneID" id="102372690"/>
<evidence type="ECO:0000313" key="32">
    <source>
        <dbReference type="RefSeq" id="XP_025071787.1"/>
    </source>
</evidence>
<evidence type="ECO:0000256" key="17">
    <source>
        <dbReference type="ARBA" id="ARBA00022859"/>
    </source>
</evidence>
<dbReference type="KEGG" id="asn:102372690"/>
<keyword evidence="25" id="KW-0539">Nucleus</keyword>
<keyword evidence="26" id="KW-0449">Lipoprotein</keyword>
<keyword evidence="17" id="KW-0391">Immunity</keyword>
<evidence type="ECO:0000256" key="24">
    <source>
        <dbReference type="ARBA" id="ARBA00023233"/>
    </source>
</evidence>
<keyword evidence="12" id="KW-0547">Nucleotide-binding</keyword>
<dbReference type="Gene3D" id="1.10.533.10">
    <property type="entry name" value="Death Domain, Fas"/>
    <property type="match status" value="1"/>
</dbReference>
<evidence type="ECO:0000256" key="5">
    <source>
        <dbReference type="ARBA" id="ARBA00004555"/>
    </source>
</evidence>
<dbReference type="GO" id="GO:0005783">
    <property type="term" value="C:endoplasmic reticulum"/>
    <property type="evidence" value="ECO:0007669"/>
    <property type="project" value="UniProtKB-SubCell"/>
</dbReference>
<dbReference type="Pfam" id="PF17776">
    <property type="entry name" value="NLRC4_HD2"/>
    <property type="match status" value="1"/>
</dbReference>
<keyword evidence="15" id="KW-0067">ATP-binding</keyword>
<evidence type="ECO:0000256" key="18">
    <source>
        <dbReference type="ARBA" id="ARBA00023015"/>
    </source>
</evidence>
<keyword evidence="20" id="KW-0472">Membrane</keyword>
<dbReference type="Pfam" id="PF17779">
    <property type="entry name" value="WHD_NOD2"/>
    <property type="match status" value="1"/>
</dbReference>
<dbReference type="PROSITE" id="PS50837">
    <property type="entry name" value="NACHT"/>
    <property type="match status" value="1"/>
</dbReference>
<keyword evidence="10" id="KW-0399">Innate immunity</keyword>
<evidence type="ECO:0000256" key="3">
    <source>
        <dbReference type="ARBA" id="ARBA00004240"/>
    </source>
</evidence>
<evidence type="ECO:0000256" key="14">
    <source>
        <dbReference type="ARBA" id="ARBA00022824"/>
    </source>
</evidence>
<dbReference type="InterPro" id="IPR029495">
    <property type="entry name" value="NACHT-assoc"/>
</dbReference>
<evidence type="ECO:0000256" key="12">
    <source>
        <dbReference type="ARBA" id="ARBA00022741"/>
    </source>
</evidence>
<keyword evidence="21" id="KW-0564">Palmitate</keyword>
<evidence type="ECO:0000259" key="29">
    <source>
        <dbReference type="PROSITE" id="PS50837"/>
    </source>
</evidence>
<keyword evidence="13" id="KW-0378">Hydrolase</keyword>
<dbReference type="SMART" id="SM01288">
    <property type="entry name" value="FISNA"/>
    <property type="match status" value="1"/>
</dbReference>
<dbReference type="GO" id="GO:0061702">
    <property type="term" value="C:canonical inflammasome complex"/>
    <property type="evidence" value="ECO:0007669"/>
    <property type="project" value="UniProtKB-SubCell"/>
</dbReference>
<feature type="compositionally biased region" description="Basic residues" evidence="27">
    <location>
        <begin position="844"/>
        <end position="856"/>
    </location>
</feature>
<evidence type="ECO:0000256" key="1">
    <source>
        <dbReference type="ARBA" id="ARBA00004110"/>
    </source>
</evidence>
<organism evidence="30 32">
    <name type="scientific">Alligator sinensis</name>
    <name type="common">Chinese alligator</name>
    <dbReference type="NCBI Taxonomy" id="38654"/>
    <lineage>
        <taxon>Eukaryota</taxon>
        <taxon>Metazoa</taxon>
        <taxon>Chordata</taxon>
        <taxon>Craniata</taxon>
        <taxon>Vertebrata</taxon>
        <taxon>Euteleostomi</taxon>
        <taxon>Archelosauria</taxon>
        <taxon>Archosauria</taxon>
        <taxon>Crocodylia</taxon>
        <taxon>Alligatoridae</taxon>
        <taxon>Alligatorinae</taxon>
        <taxon>Alligator</taxon>
    </lineage>
</organism>
<dbReference type="SUPFAM" id="SSF52047">
    <property type="entry name" value="RNI-like"/>
    <property type="match status" value="1"/>
</dbReference>
<dbReference type="GO" id="GO:0045087">
    <property type="term" value="P:innate immune response"/>
    <property type="evidence" value="ECO:0007669"/>
    <property type="project" value="UniProtKB-KW"/>
</dbReference>
<gene>
    <name evidence="31 32" type="primary">LOC102372690</name>
</gene>
<keyword evidence="9" id="KW-0597">Phosphoprotein</keyword>
<dbReference type="PANTHER" id="PTHR45690:SF19">
    <property type="entry name" value="NACHT, LRR AND PYD DOMAINS-CONTAINING PROTEIN 3"/>
    <property type="match status" value="1"/>
</dbReference>
<keyword evidence="18" id="KW-0805">Transcription regulation</keyword>
<keyword evidence="30" id="KW-1185">Reference proteome</keyword>
<dbReference type="InterPro" id="IPR050637">
    <property type="entry name" value="NLRP_innate_immun_reg"/>
</dbReference>